<dbReference type="EMBL" id="MCGO01000013">
    <property type="protein sequence ID" value="ORY47816.1"/>
    <property type="molecule type" value="Genomic_DNA"/>
</dbReference>
<feature type="domain" description="F-box" evidence="7">
    <location>
        <begin position="58"/>
        <end position="103"/>
    </location>
</feature>
<dbReference type="Pfam" id="PF23598">
    <property type="entry name" value="LRR_14"/>
    <property type="match status" value="1"/>
</dbReference>
<dbReference type="InterPro" id="IPR001611">
    <property type="entry name" value="Leu-rich_rpt"/>
</dbReference>
<evidence type="ECO:0000256" key="5">
    <source>
        <dbReference type="ARBA" id="ARBA00022840"/>
    </source>
</evidence>
<evidence type="ECO:0000313" key="8">
    <source>
        <dbReference type="EMBL" id="ORY47816.1"/>
    </source>
</evidence>
<dbReference type="FunFam" id="3.80.10.10:FF:000383">
    <property type="entry name" value="Leucine-rich repeat receptor protein kinase EMS1"/>
    <property type="match status" value="1"/>
</dbReference>
<dbReference type="InterPro" id="IPR036047">
    <property type="entry name" value="F-box-like_dom_sf"/>
</dbReference>
<accession>A0A1Y2CLG6</accession>
<evidence type="ECO:0000256" key="2">
    <source>
        <dbReference type="ARBA" id="ARBA00022614"/>
    </source>
</evidence>
<dbReference type="InterPro" id="IPR055414">
    <property type="entry name" value="LRR_R13L4/SHOC2-like"/>
</dbReference>
<dbReference type="SUPFAM" id="SSF81383">
    <property type="entry name" value="F-box domain"/>
    <property type="match status" value="1"/>
</dbReference>
<keyword evidence="9" id="KW-1185">Reference proteome</keyword>
<name>A0A1Y2CLG6_9FUNG</name>
<proteinExistence type="predicted"/>
<dbReference type="PANTHER" id="PTHR48056">
    <property type="entry name" value="LRR RECEPTOR-LIKE SERINE/THREONINE-PROTEIN KINASE-RELATED"/>
    <property type="match status" value="1"/>
</dbReference>
<keyword evidence="4" id="KW-0547">Nucleotide-binding</keyword>
<dbReference type="Gene3D" id="3.80.10.10">
    <property type="entry name" value="Ribonuclease Inhibitor"/>
    <property type="match status" value="1"/>
</dbReference>
<keyword evidence="2" id="KW-0433">Leucine-rich repeat</keyword>
<dbReference type="Proteomes" id="UP000193642">
    <property type="component" value="Unassembled WGS sequence"/>
</dbReference>
<protein>
    <submittedName>
        <fullName evidence="8">L domain-like protein</fullName>
    </submittedName>
</protein>
<evidence type="ECO:0000256" key="3">
    <source>
        <dbReference type="ARBA" id="ARBA00022737"/>
    </source>
</evidence>
<dbReference type="PROSITE" id="PS50181">
    <property type="entry name" value="FBOX"/>
    <property type="match status" value="1"/>
</dbReference>
<keyword evidence="3" id="KW-0677">Repeat</keyword>
<dbReference type="OrthoDB" id="1394818at2759"/>
<feature type="region of interest" description="Disordered" evidence="6">
    <location>
        <begin position="1"/>
        <end position="46"/>
    </location>
</feature>
<evidence type="ECO:0000256" key="1">
    <source>
        <dbReference type="ARBA" id="ARBA00004167"/>
    </source>
</evidence>
<dbReference type="InterPro" id="IPR032675">
    <property type="entry name" value="LRR_dom_sf"/>
</dbReference>
<sequence length="363" mass="40609">MNCNKQPNNPPASKRRKSNDTIHASNHIGESTRTKPAPGSTETPTAAIDLDQPKKQTVAQLTTLPLELVAQIMSWIRPTKVWPLRGLSKAFNNLISSTSFASLNLDRILPSDAGSSVYYKLGKVFDGPESYQSEYVRKYLIDCCTIRIYQEFPHPIPKIWLRELKNLVHWKMSQCGLVGTIPHEIGNLNNLETLEFFDNKLVGEIPSTIGNLGRLTSLVLSEKRLEGYLPSELGNLVLLTNLEITCKNVMGPIPVEIGNLTKLEVLKLSFKKNRLVPNHLPRELGKLTSLVLLDINCCKLDGTIPLEFGELVHLRHIDLSRNNLNGPVPAEFTQLAFDFCGFYGNPKLSFPFPVPADWFVNQA</sequence>
<dbReference type="SUPFAM" id="SSF52058">
    <property type="entry name" value="L domain-like"/>
    <property type="match status" value="1"/>
</dbReference>
<gene>
    <name evidence="8" type="ORF">BCR33DRAFT_714875</name>
</gene>
<keyword evidence="5" id="KW-0067">ATP-binding</keyword>
<dbReference type="Pfam" id="PF00560">
    <property type="entry name" value="LRR_1"/>
    <property type="match status" value="2"/>
</dbReference>
<dbReference type="GO" id="GO:0016020">
    <property type="term" value="C:membrane"/>
    <property type="evidence" value="ECO:0007669"/>
    <property type="project" value="UniProtKB-SubCell"/>
</dbReference>
<evidence type="ECO:0000256" key="6">
    <source>
        <dbReference type="SAM" id="MobiDB-lite"/>
    </source>
</evidence>
<reference evidence="8 9" key="1">
    <citation type="submission" date="2016-07" db="EMBL/GenBank/DDBJ databases">
        <title>Pervasive Adenine N6-methylation of Active Genes in Fungi.</title>
        <authorList>
            <consortium name="DOE Joint Genome Institute"/>
            <person name="Mondo S.J."/>
            <person name="Dannebaum R.O."/>
            <person name="Kuo R.C."/>
            <person name="Labutti K."/>
            <person name="Haridas S."/>
            <person name="Kuo A."/>
            <person name="Salamov A."/>
            <person name="Ahrendt S.R."/>
            <person name="Lipzen A."/>
            <person name="Sullivan W."/>
            <person name="Andreopoulos W.B."/>
            <person name="Clum A."/>
            <person name="Lindquist E."/>
            <person name="Daum C."/>
            <person name="Ramamoorthy G.K."/>
            <person name="Gryganskyi A."/>
            <person name="Culley D."/>
            <person name="Magnuson J.K."/>
            <person name="James T.Y."/>
            <person name="O'Malley M.A."/>
            <person name="Stajich J.E."/>
            <person name="Spatafora J.W."/>
            <person name="Visel A."/>
            <person name="Grigoriev I.V."/>
        </authorList>
    </citation>
    <scope>NUCLEOTIDE SEQUENCE [LARGE SCALE GENOMIC DNA]</scope>
    <source>
        <strain evidence="8 9">JEL800</strain>
    </source>
</reference>
<feature type="compositionally biased region" description="Polar residues" evidence="6">
    <location>
        <begin position="21"/>
        <end position="31"/>
    </location>
</feature>
<dbReference type="InterPro" id="IPR001810">
    <property type="entry name" value="F-box_dom"/>
</dbReference>
<comment type="caution">
    <text evidence="8">The sequence shown here is derived from an EMBL/GenBank/DDBJ whole genome shotgun (WGS) entry which is preliminary data.</text>
</comment>
<evidence type="ECO:0000313" key="9">
    <source>
        <dbReference type="Proteomes" id="UP000193642"/>
    </source>
</evidence>
<organism evidence="8 9">
    <name type="scientific">Rhizoclosmatium globosum</name>
    <dbReference type="NCBI Taxonomy" id="329046"/>
    <lineage>
        <taxon>Eukaryota</taxon>
        <taxon>Fungi</taxon>
        <taxon>Fungi incertae sedis</taxon>
        <taxon>Chytridiomycota</taxon>
        <taxon>Chytridiomycota incertae sedis</taxon>
        <taxon>Chytridiomycetes</taxon>
        <taxon>Chytridiales</taxon>
        <taxon>Chytriomycetaceae</taxon>
        <taxon>Rhizoclosmatium</taxon>
    </lineage>
</organism>
<dbReference type="PANTHER" id="PTHR48056:SF81">
    <property type="entry name" value="RECEPTOR PROTEIN-TYROSINE KINASE CEPR1"/>
    <property type="match status" value="1"/>
</dbReference>
<evidence type="ECO:0000256" key="4">
    <source>
        <dbReference type="ARBA" id="ARBA00022741"/>
    </source>
</evidence>
<evidence type="ECO:0000259" key="7">
    <source>
        <dbReference type="PROSITE" id="PS50181"/>
    </source>
</evidence>
<dbReference type="InterPro" id="IPR050647">
    <property type="entry name" value="Plant_LRR-RLKs"/>
</dbReference>
<dbReference type="AlphaFoldDB" id="A0A1Y2CLG6"/>
<dbReference type="STRING" id="329046.A0A1Y2CLG6"/>
<comment type="subcellular location">
    <subcellularLocation>
        <location evidence="1">Membrane</location>
        <topology evidence="1">Single-pass membrane protein</topology>
    </subcellularLocation>
</comment>